<evidence type="ECO:0000313" key="1">
    <source>
        <dbReference type="EMBL" id="OOO05228.1"/>
    </source>
</evidence>
<comment type="caution">
    <text evidence="1">The sequence shown here is derived from an EMBL/GenBank/DDBJ whole genome shotgun (WGS) entry which is preliminary data.</text>
</comment>
<sequence length="169" mass="17795">MAPQKQLVLSLTSFRYKKEGLSVTSLLTAVESTVTSTALPNISRDLHAGGYNIWFASAVFLLRLVPASPSSFTDRITMALSAPRFNRFTDSLPTFLVNDGPAVALPASGSGISGGASSSRKRQSAGQYCLLLPYYFAPTSASDSAYLHSVSVSSSIGPFIGGALTQHVT</sequence>
<name>A0A1S9D811_ASPOZ</name>
<protein>
    <submittedName>
        <fullName evidence="1">Uncharacterized protein</fullName>
    </submittedName>
</protein>
<accession>A0A1S9D811</accession>
<gene>
    <name evidence="1" type="ORF">OAory_01067440</name>
</gene>
<organism evidence="1 2">
    <name type="scientific">Aspergillus oryzae</name>
    <name type="common">Yellow koji mold</name>
    <dbReference type="NCBI Taxonomy" id="5062"/>
    <lineage>
        <taxon>Eukaryota</taxon>
        <taxon>Fungi</taxon>
        <taxon>Dikarya</taxon>
        <taxon>Ascomycota</taxon>
        <taxon>Pezizomycotina</taxon>
        <taxon>Eurotiomycetes</taxon>
        <taxon>Eurotiomycetidae</taxon>
        <taxon>Eurotiales</taxon>
        <taxon>Aspergillaceae</taxon>
        <taxon>Aspergillus</taxon>
        <taxon>Aspergillus subgen. Circumdati</taxon>
    </lineage>
</organism>
<proteinExistence type="predicted"/>
<dbReference type="VEuPathDB" id="FungiDB:AO090113000060"/>
<dbReference type="Proteomes" id="UP000190312">
    <property type="component" value="Unassembled WGS sequence"/>
</dbReference>
<evidence type="ECO:0000313" key="2">
    <source>
        <dbReference type="Proteomes" id="UP000190312"/>
    </source>
</evidence>
<reference evidence="1 2" key="1">
    <citation type="submission" date="2016-10" db="EMBL/GenBank/DDBJ databases">
        <title>Genome sequencing of Aspergillus oryzae BCC7051.</title>
        <authorList>
            <person name="Thammarongtham C."/>
            <person name="Vorapreeda T."/>
            <person name="Nookaew I."/>
            <person name="Srisuk T."/>
            <person name="Land M."/>
            <person name="Jeennor S."/>
            <person name="Laoteng K."/>
        </authorList>
    </citation>
    <scope>NUCLEOTIDE SEQUENCE [LARGE SCALE GENOMIC DNA]</scope>
    <source>
        <strain evidence="1 2">BCC7051</strain>
    </source>
</reference>
<dbReference type="EMBL" id="MKZY01000009">
    <property type="protein sequence ID" value="OOO05228.1"/>
    <property type="molecule type" value="Genomic_DNA"/>
</dbReference>
<dbReference type="AlphaFoldDB" id="A0A1S9D811"/>
<dbReference type="OrthoDB" id="3183782at2759"/>